<dbReference type="Pfam" id="PF13912">
    <property type="entry name" value="zf-C2H2_6"/>
    <property type="match status" value="1"/>
</dbReference>
<keyword evidence="5 9" id="KW-0862">Zinc</keyword>
<dbReference type="Pfam" id="PF00096">
    <property type="entry name" value="zf-C2H2"/>
    <property type="match status" value="3"/>
</dbReference>
<feature type="binding site" evidence="9">
    <location>
        <position position="20"/>
    </location>
    <ligand>
        <name>Zn(2+)</name>
        <dbReference type="ChEBI" id="CHEBI:29105"/>
    </ligand>
</feature>
<evidence type="ECO:0000256" key="9">
    <source>
        <dbReference type="PROSITE-ProRule" id="PRU01263"/>
    </source>
</evidence>
<feature type="binding site" evidence="9">
    <location>
        <position position="66"/>
    </location>
    <ligand>
        <name>Zn(2+)</name>
        <dbReference type="ChEBI" id="CHEBI:29105"/>
    </ligand>
</feature>
<feature type="domain" description="C2H2-type" evidence="10">
    <location>
        <begin position="410"/>
        <end position="432"/>
    </location>
</feature>
<feature type="domain" description="C2H2-type" evidence="10">
    <location>
        <begin position="325"/>
        <end position="352"/>
    </location>
</feature>
<reference evidence="12" key="1">
    <citation type="submission" date="2021-12" db="EMBL/GenBank/DDBJ databases">
        <authorList>
            <person name="King R."/>
        </authorList>
    </citation>
    <scope>NUCLEOTIDE SEQUENCE</scope>
</reference>
<dbReference type="Gene3D" id="3.40.1800.20">
    <property type="match status" value="1"/>
</dbReference>
<dbReference type="Proteomes" id="UP001152759">
    <property type="component" value="Chromosome 2"/>
</dbReference>
<dbReference type="SMART" id="SM00355">
    <property type="entry name" value="ZnF_C2H2"/>
    <property type="match status" value="9"/>
</dbReference>
<feature type="domain" description="C2H2-type" evidence="10">
    <location>
        <begin position="438"/>
        <end position="466"/>
    </location>
</feature>
<keyword evidence="7" id="KW-0539">Nucleus</keyword>
<dbReference type="GO" id="GO:0006357">
    <property type="term" value="P:regulation of transcription by RNA polymerase II"/>
    <property type="evidence" value="ECO:0007669"/>
    <property type="project" value="TreeGrafter"/>
</dbReference>
<feature type="binding site" evidence="9">
    <location>
        <position position="63"/>
    </location>
    <ligand>
        <name>Zn(2+)</name>
        <dbReference type="ChEBI" id="CHEBI:29105"/>
    </ligand>
</feature>
<dbReference type="PANTHER" id="PTHR24404:SF114">
    <property type="entry name" value="KLUMPFUSS, ISOFORM B-RELATED"/>
    <property type="match status" value="1"/>
</dbReference>
<feature type="domain" description="C2H2-type" evidence="10">
    <location>
        <begin position="353"/>
        <end position="380"/>
    </location>
</feature>
<evidence type="ECO:0000313" key="13">
    <source>
        <dbReference type="Proteomes" id="UP001152759"/>
    </source>
</evidence>
<dbReference type="GO" id="GO:0008270">
    <property type="term" value="F:zinc ion binding"/>
    <property type="evidence" value="ECO:0007669"/>
    <property type="project" value="UniProtKB-UniRule"/>
</dbReference>
<dbReference type="PROSITE" id="PS51915">
    <property type="entry name" value="ZAD"/>
    <property type="match status" value="1"/>
</dbReference>
<dbReference type="Pfam" id="PF07776">
    <property type="entry name" value="zf-AD"/>
    <property type="match status" value="1"/>
</dbReference>
<accession>A0A9P0A772</accession>
<keyword evidence="6" id="KW-0238">DNA-binding</keyword>
<dbReference type="SMART" id="SM00868">
    <property type="entry name" value="zf-AD"/>
    <property type="match status" value="1"/>
</dbReference>
<dbReference type="AlphaFoldDB" id="A0A9P0A772"/>
<evidence type="ECO:0000256" key="3">
    <source>
        <dbReference type="ARBA" id="ARBA00022737"/>
    </source>
</evidence>
<dbReference type="EMBL" id="OU963863">
    <property type="protein sequence ID" value="CAH0384599.1"/>
    <property type="molecule type" value="Genomic_DNA"/>
</dbReference>
<evidence type="ECO:0008006" key="14">
    <source>
        <dbReference type="Google" id="ProtNLM"/>
    </source>
</evidence>
<dbReference type="PROSITE" id="PS00028">
    <property type="entry name" value="ZINC_FINGER_C2H2_1"/>
    <property type="match status" value="7"/>
</dbReference>
<feature type="domain" description="C2H2-type" evidence="10">
    <location>
        <begin position="270"/>
        <end position="297"/>
    </location>
</feature>
<feature type="binding site" evidence="9">
    <location>
        <position position="17"/>
    </location>
    <ligand>
        <name>Zn(2+)</name>
        <dbReference type="ChEBI" id="CHEBI:29105"/>
    </ligand>
</feature>
<evidence type="ECO:0000256" key="8">
    <source>
        <dbReference type="PROSITE-ProRule" id="PRU00042"/>
    </source>
</evidence>
<keyword evidence="3" id="KW-0677">Repeat</keyword>
<evidence type="ECO:0000256" key="4">
    <source>
        <dbReference type="ARBA" id="ARBA00022771"/>
    </source>
</evidence>
<dbReference type="InterPro" id="IPR050589">
    <property type="entry name" value="Ikaros_C2H2-ZF"/>
</dbReference>
<dbReference type="GO" id="GO:0003700">
    <property type="term" value="F:DNA-binding transcription factor activity"/>
    <property type="evidence" value="ECO:0007669"/>
    <property type="project" value="TreeGrafter"/>
</dbReference>
<keyword evidence="4 8" id="KW-0863">Zinc-finger</keyword>
<evidence type="ECO:0000256" key="2">
    <source>
        <dbReference type="ARBA" id="ARBA00022723"/>
    </source>
</evidence>
<dbReference type="SUPFAM" id="SSF57667">
    <property type="entry name" value="beta-beta-alpha zinc fingers"/>
    <property type="match status" value="4"/>
</dbReference>
<evidence type="ECO:0000259" key="11">
    <source>
        <dbReference type="PROSITE" id="PS51915"/>
    </source>
</evidence>
<dbReference type="InterPro" id="IPR013087">
    <property type="entry name" value="Znf_C2H2_type"/>
</dbReference>
<evidence type="ECO:0000313" key="12">
    <source>
        <dbReference type="EMBL" id="CAH0384599.1"/>
    </source>
</evidence>
<dbReference type="SUPFAM" id="SSF57716">
    <property type="entry name" value="Glucocorticoid receptor-like (DNA-binding domain)"/>
    <property type="match status" value="1"/>
</dbReference>
<comment type="subcellular location">
    <subcellularLocation>
        <location evidence="1">Nucleus</location>
    </subcellularLocation>
</comment>
<dbReference type="FunFam" id="3.30.160.60:FF:000765">
    <property type="entry name" value="Zinc finger 45-like"/>
    <property type="match status" value="1"/>
</dbReference>
<evidence type="ECO:0000256" key="5">
    <source>
        <dbReference type="ARBA" id="ARBA00022833"/>
    </source>
</evidence>
<dbReference type="InterPro" id="IPR012934">
    <property type="entry name" value="Znf_AD"/>
</dbReference>
<sequence>MTSKSISTAVCVTDAVCRLCLSRENVSEINFGLSSDGISLASKIMTCASLVVSPNDSLSKFICHKCVETLNMFFDFREACLSAYIEQHNLLTKGSTMAEQCKEHSYFESTAHRTNPQEKVVEPGSVSADDFVEEDSEENEEEQLNNNSDENCIIVVEPDEEQDMDSPINFFTENDEHNAIIKDTIEADGYFECEDCSAIFMTITDLTGHVETDKCSKSETRKDYSTTQMKNIHVPKKSGRSKRLSNEVKDFKRFLDDRRLVQRSNLREDLKCELCGKEYKTAKGIVAHRRAHAGEKFQCPKCKSAFSDPYDLKYHLRVHSENPKYSCKYCNKAFRNPARVVIHERSHTKERPFVCDTCGKSFITIQSMKLHVRIHTGEKPHGCKYCEKKFRSIPSAMSHQKRHRDGTRMFQCDFCLRMFETNDQLVAHTLQHKSMAVWRCRSCKLCFKKRSTLKCHMRDVHGSSAKSKSDQHGQVQLIETEQVTKCDYCEALVSQQNMAQHLSSEHANEAIFIESIHYSI</sequence>
<dbReference type="PROSITE" id="PS50157">
    <property type="entry name" value="ZINC_FINGER_C2H2_2"/>
    <property type="match status" value="6"/>
</dbReference>
<dbReference type="KEGG" id="btab:109032429"/>
<gene>
    <name evidence="12" type="ORF">BEMITA_LOCUS3908</name>
</gene>
<protein>
    <recommendedName>
        <fullName evidence="14">Zinc finger protein</fullName>
    </recommendedName>
</protein>
<organism evidence="12 13">
    <name type="scientific">Bemisia tabaci</name>
    <name type="common">Sweetpotato whitefly</name>
    <name type="synonym">Aleurodes tabaci</name>
    <dbReference type="NCBI Taxonomy" id="7038"/>
    <lineage>
        <taxon>Eukaryota</taxon>
        <taxon>Metazoa</taxon>
        <taxon>Ecdysozoa</taxon>
        <taxon>Arthropoda</taxon>
        <taxon>Hexapoda</taxon>
        <taxon>Insecta</taxon>
        <taxon>Pterygota</taxon>
        <taxon>Neoptera</taxon>
        <taxon>Paraneoptera</taxon>
        <taxon>Hemiptera</taxon>
        <taxon>Sternorrhyncha</taxon>
        <taxon>Aleyrodoidea</taxon>
        <taxon>Aleyrodidae</taxon>
        <taxon>Aleyrodinae</taxon>
        <taxon>Bemisia</taxon>
    </lineage>
</organism>
<keyword evidence="2 9" id="KW-0479">Metal-binding</keyword>
<name>A0A9P0A772_BEMTA</name>
<keyword evidence="13" id="KW-1185">Reference proteome</keyword>
<feature type="domain" description="C2H2-type" evidence="10">
    <location>
        <begin position="297"/>
        <end position="324"/>
    </location>
</feature>
<proteinExistence type="predicted"/>
<dbReference type="InterPro" id="IPR036236">
    <property type="entry name" value="Znf_C2H2_sf"/>
</dbReference>
<evidence type="ECO:0000256" key="6">
    <source>
        <dbReference type="ARBA" id="ARBA00023125"/>
    </source>
</evidence>
<evidence type="ECO:0000259" key="10">
    <source>
        <dbReference type="PROSITE" id="PS50157"/>
    </source>
</evidence>
<dbReference type="Gene3D" id="3.30.160.60">
    <property type="entry name" value="Classic Zinc Finger"/>
    <property type="match status" value="6"/>
</dbReference>
<evidence type="ECO:0000256" key="1">
    <source>
        <dbReference type="ARBA" id="ARBA00004123"/>
    </source>
</evidence>
<evidence type="ECO:0000256" key="7">
    <source>
        <dbReference type="ARBA" id="ARBA00023242"/>
    </source>
</evidence>
<feature type="domain" description="ZAD" evidence="11">
    <location>
        <begin position="15"/>
        <end position="90"/>
    </location>
</feature>
<dbReference type="PANTHER" id="PTHR24404">
    <property type="entry name" value="ZINC FINGER PROTEIN"/>
    <property type="match status" value="1"/>
</dbReference>
<dbReference type="GO" id="GO:0000978">
    <property type="term" value="F:RNA polymerase II cis-regulatory region sequence-specific DNA binding"/>
    <property type="evidence" value="ECO:0007669"/>
    <property type="project" value="TreeGrafter"/>
</dbReference>
<dbReference type="GO" id="GO:0005634">
    <property type="term" value="C:nucleus"/>
    <property type="evidence" value="ECO:0007669"/>
    <property type="project" value="UniProtKB-SubCell"/>
</dbReference>